<evidence type="ECO:0000256" key="1">
    <source>
        <dbReference type="SAM" id="Phobius"/>
    </source>
</evidence>
<name>A0A7J5AL40_9FLAO</name>
<dbReference type="AlphaFoldDB" id="A0A7J5AL40"/>
<dbReference type="InterPro" id="IPR000326">
    <property type="entry name" value="PAP2/HPO"/>
</dbReference>
<keyword evidence="1" id="KW-0472">Membrane</keyword>
<dbReference type="InterPro" id="IPR036938">
    <property type="entry name" value="PAP2/HPO_sf"/>
</dbReference>
<organism evidence="3 4">
    <name type="scientific">Tenacibaculum aiptasiae</name>
    <dbReference type="NCBI Taxonomy" id="426481"/>
    <lineage>
        <taxon>Bacteria</taxon>
        <taxon>Pseudomonadati</taxon>
        <taxon>Bacteroidota</taxon>
        <taxon>Flavobacteriia</taxon>
        <taxon>Flavobacteriales</taxon>
        <taxon>Flavobacteriaceae</taxon>
        <taxon>Tenacibaculum</taxon>
    </lineage>
</organism>
<accession>A0A7J5AL40</accession>
<dbReference type="Proteomes" id="UP000467305">
    <property type="component" value="Unassembled WGS sequence"/>
</dbReference>
<feature type="transmembrane region" description="Helical" evidence="1">
    <location>
        <begin position="72"/>
        <end position="91"/>
    </location>
</feature>
<keyword evidence="1" id="KW-0812">Transmembrane</keyword>
<evidence type="ECO:0000313" key="3">
    <source>
        <dbReference type="EMBL" id="KAB1158294.1"/>
    </source>
</evidence>
<keyword evidence="4" id="KW-1185">Reference proteome</keyword>
<dbReference type="PANTHER" id="PTHR14969:SF13">
    <property type="entry name" value="AT30094P"/>
    <property type="match status" value="1"/>
</dbReference>
<proteinExistence type="predicted"/>
<dbReference type="Pfam" id="PF01569">
    <property type="entry name" value="PAP2"/>
    <property type="match status" value="1"/>
</dbReference>
<feature type="transmembrane region" description="Helical" evidence="1">
    <location>
        <begin position="32"/>
        <end position="52"/>
    </location>
</feature>
<feature type="domain" description="Phosphatidic acid phosphatase type 2/haloperoxidase" evidence="2">
    <location>
        <begin position="98"/>
        <end position="213"/>
    </location>
</feature>
<dbReference type="CDD" id="cd01610">
    <property type="entry name" value="PAP2_like"/>
    <property type="match status" value="1"/>
</dbReference>
<feature type="transmembrane region" description="Helical" evidence="1">
    <location>
        <begin position="143"/>
        <end position="167"/>
    </location>
</feature>
<sequence length="224" mass="25763">MNYSSAISSSVELKKQKHVLTDLFLSVKRQVFFIYGVFFLSSLFLVCLFNKLSLHLYINQFHTPFFDFFFKYTTHLGDGVMFGVLILIFLFIKKRMSLIFLTSGVLTLVVTHFFKKIIFKGVPRPVGALGEESLYLIKGVKMAYWNTFPSGHTITAFAIFTVLCLYFKKSVLQYLWLGLALIAGISRVYLSQHFWIDVFVGSIIGIFIGFVSMRLFCSKRNKLS</sequence>
<feature type="transmembrane region" description="Helical" evidence="1">
    <location>
        <begin position="196"/>
        <end position="217"/>
    </location>
</feature>
<comment type="caution">
    <text evidence="3">The sequence shown here is derived from an EMBL/GenBank/DDBJ whole genome shotgun (WGS) entry which is preliminary data.</text>
</comment>
<dbReference type="Gene3D" id="1.20.144.10">
    <property type="entry name" value="Phosphatidic acid phosphatase type 2/haloperoxidase"/>
    <property type="match status" value="1"/>
</dbReference>
<reference evidence="3 4" key="1">
    <citation type="submission" date="2019-09" db="EMBL/GenBank/DDBJ databases">
        <authorList>
            <person name="Cao W.R."/>
        </authorList>
    </citation>
    <scope>NUCLEOTIDE SEQUENCE [LARGE SCALE GENOMIC DNA]</scope>
    <source>
        <strain evidence="4">a4</strain>
    </source>
</reference>
<keyword evidence="1" id="KW-1133">Transmembrane helix</keyword>
<dbReference type="SUPFAM" id="SSF48317">
    <property type="entry name" value="Acid phosphatase/Vanadium-dependent haloperoxidase"/>
    <property type="match status" value="1"/>
</dbReference>
<feature type="transmembrane region" description="Helical" evidence="1">
    <location>
        <begin position="98"/>
        <end position="114"/>
    </location>
</feature>
<evidence type="ECO:0000313" key="4">
    <source>
        <dbReference type="Proteomes" id="UP000467305"/>
    </source>
</evidence>
<dbReference type="PANTHER" id="PTHR14969">
    <property type="entry name" value="SPHINGOSINE-1-PHOSPHATE PHOSPHOHYDROLASE"/>
    <property type="match status" value="1"/>
</dbReference>
<dbReference type="OrthoDB" id="9773582at2"/>
<dbReference type="EMBL" id="WAAU01000013">
    <property type="protein sequence ID" value="KAB1158294.1"/>
    <property type="molecule type" value="Genomic_DNA"/>
</dbReference>
<protein>
    <submittedName>
        <fullName evidence="3">Phosphatase PAP2 family protein</fullName>
    </submittedName>
</protein>
<dbReference type="SMART" id="SM00014">
    <property type="entry name" value="acidPPc"/>
    <property type="match status" value="1"/>
</dbReference>
<evidence type="ECO:0000259" key="2">
    <source>
        <dbReference type="SMART" id="SM00014"/>
    </source>
</evidence>
<gene>
    <name evidence="3" type="ORF">F7018_08905</name>
</gene>
<feature type="transmembrane region" description="Helical" evidence="1">
    <location>
        <begin position="174"/>
        <end position="190"/>
    </location>
</feature>